<dbReference type="PANTHER" id="PTHR11247">
    <property type="entry name" value="PALMITOYL-PROTEIN THIOESTERASE/DOLICHYLDIPHOSPHATASE 1"/>
    <property type="match status" value="1"/>
</dbReference>
<dbReference type="InterPro" id="IPR029058">
    <property type="entry name" value="AB_hydrolase_fold"/>
</dbReference>
<comment type="caution">
    <text evidence="9">The sequence shown here is derived from an EMBL/GenBank/DDBJ whole genome shotgun (WGS) entry which is preliminary data.</text>
</comment>
<keyword evidence="10" id="KW-1185">Reference proteome</keyword>
<accession>A0ABP1FP36</accession>
<evidence type="ECO:0000256" key="7">
    <source>
        <dbReference type="ARBA" id="ARBA00031934"/>
    </source>
</evidence>
<evidence type="ECO:0000313" key="10">
    <source>
        <dbReference type="Proteomes" id="UP001497392"/>
    </source>
</evidence>
<evidence type="ECO:0000256" key="5">
    <source>
        <dbReference type="ARBA" id="ARBA00023157"/>
    </source>
</evidence>
<keyword evidence="6" id="KW-0325">Glycoprotein</keyword>
<sequence>MTTCVTSSAVGVSLLLLLSVTCQTGFACSEVGLPLAESNRTRQLPVVLWHGMGDSCCNTHSIGAVRNRIHHLLGGVFVHSIATGEGGPADSESSIFGNVNAQVEDVCKTLASFPELKDGYNAVGFSQGGQFMRAVVERCQHTGPKVHTLVTLGGQHQGVMNVPKCWNPSFNVTPSYMCSLSQRFLGWGANLPLIRTHLVQAQYFKEPRNLASYRAHNIFLADINNDRDTKNPLYKDNLSTLEKFVMFRFEHDTTVVPRDSAWFAWYNGTQLLTMNQTDLYQEDWIGMRALHEAGKLEFRGCPGDHMHFNLEWFEDNIVEPYLRAPAVTNLPRS</sequence>
<reference evidence="9 10" key="1">
    <citation type="submission" date="2024-06" db="EMBL/GenBank/DDBJ databases">
        <authorList>
            <person name="Kraege A."/>
            <person name="Thomma B."/>
        </authorList>
    </citation>
    <scope>NUCLEOTIDE SEQUENCE [LARGE SCALE GENOMIC DNA]</scope>
</reference>
<dbReference type="InterPro" id="IPR002472">
    <property type="entry name" value="Palm_thioest"/>
</dbReference>
<evidence type="ECO:0000256" key="1">
    <source>
        <dbReference type="ARBA" id="ARBA00012423"/>
    </source>
</evidence>
<protein>
    <recommendedName>
        <fullName evidence="2">Palmitoyl-protein thioesterase 1</fullName>
        <ecNumber evidence="1">3.1.2.22</ecNumber>
    </recommendedName>
    <alternativeName>
        <fullName evidence="7">Palmitoyl-protein hydrolase 1</fullName>
    </alternativeName>
</protein>
<keyword evidence="5" id="KW-1015">Disulfide bond</keyword>
<dbReference type="Gene3D" id="3.40.50.1820">
    <property type="entry name" value="alpha/beta hydrolase"/>
    <property type="match status" value="1"/>
</dbReference>
<dbReference type="SUPFAM" id="SSF53474">
    <property type="entry name" value="alpha/beta-Hydrolases"/>
    <property type="match status" value="1"/>
</dbReference>
<dbReference type="Proteomes" id="UP001497392">
    <property type="component" value="Unassembled WGS sequence"/>
</dbReference>
<evidence type="ECO:0000256" key="2">
    <source>
        <dbReference type="ARBA" id="ARBA00014212"/>
    </source>
</evidence>
<dbReference type="PRINTS" id="PR00414">
    <property type="entry name" value="PPTHIESTRASE"/>
</dbReference>
<feature type="chain" id="PRO_5047160750" description="Palmitoyl-protein thioesterase 1" evidence="8">
    <location>
        <begin position="28"/>
        <end position="333"/>
    </location>
</feature>
<dbReference type="EMBL" id="CAXHTA020000005">
    <property type="protein sequence ID" value="CAL5221725.1"/>
    <property type="molecule type" value="Genomic_DNA"/>
</dbReference>
<dbReference type="EC" id="3.1.2.22" evidence="1"/>
<proteinExistence type="predicted"/>
<keyword evidence="3 8" id="KW-0732">Signal</keyword>
<evidence type="ECO:0000256" key="6">
    <source>
        <dbReference type="ARBA" id="ARBA00023180"/>
    </source>
</evidence>
<organism evidence="9 10">
    <name type="scientific">Coccomyxa viridis</name>
    <dbReference type="NCBI Taxonomy" id="1274662"/>
    <lineage>
        <taxon>Eukaryota</taxon>
        <taxon>Viridiplantae</taxon>
        <taxon>Chlorophyta</taxon>
        <taxon>core chlorophytes</taxon>
        <taxon>Trebouxiophyceae</taxon>
        <taxon>Trebouxiophyceae incertae sedis</taxon>
        <taxon>Coccomyxaceae</taxon>
        <taxon>Coccomyxa</taxon>
    </lineage>
</organism>
<feature type="signal peptide" evidence="8">
    <location>
        <begin position="1"/>
        <end position="27"/>
    </location>
</feature>
<keyword evidence="4" id="KW-0378">Hydrolase</keyword>
<evidence type="ECO:0000313" key="9">
    <source>
        <dbReference type="EMBL" id="CAL5221725.1"/>
    </source>
</evidence>
<evidence type="ECO:0000256" key="4">
    <source>
        <dbReference type="ARBA" id="ARBA00022801"/>
    </source>
</evidence>
<name>A0ABP1FP36_9CHLO</name>
<evidence type="ECO:0000256" key="8">
    <source>
        <dbReference type="SAM" id="SignalP"/>
    </source>
</evidence>
<evidence type="ECO:0000256" key="3">
    <source>
        <dbReference type="ARBA" id="ARBA00022729"/>
    </source>
</evidence>
<dbReference type="PANTHER" id="PTHR11247:SF8">
    <property type="entry name" value="PALMITOYL-PROTEIN THIOESTERASE 1"/>
    <property type="match status" value="1"/>
</dbReference>
<dbReference type="Pfam" id="PF02089">
    <property type="entry name" value="Palm_thioest"/>
    <property type="match status" value="1"/>
</dbReference>
<gene>
    <name evidence="9" type="primary">g3971</name>
    <name evidence="9" type="ORF">VP750_LOCUS3384</name>
</gene>